<feature type="region of interest" description="Disordered" evidence="1">
    <location>
        <begin position="755"/>
        <end position="849"/>
    </location>
</feature>
<dbReference type="SUPFAM" id="SSF63748">
    <property type="entry name" value="Tudor/PWWP/MBT"/>
    <property type="match status" value="1"/>
</dbReference>
<comment type="caution">
    <text evidence="2">The sequence shown here is derived from an EMBL/GenBank/DDBJ whole genome shotgun (WGS) entry which is preliminary data.</text>
</comment>
<name>A0AAV4E0G9_9GAST</name>
<evidence type="ECO:0000313" key="2">
    <source>
        <dbReference type="EMBL" id="GFO49591.1"/>
    </source>
</evidence>
<dbReference type="Gene3D" id="3.90.980.20">
    <property type="match status" value="1"/>
</dbReference>
<accession>A0AAV4E0G9</accession>
<feature type="region of interest" description="Disordered" evidence="1">
    <location>
        <begin position="496"/>
        <end position="518"/>
    </location>
</feature>
<dbReference type="EMBL" id="BLXT01008494">
    <property type="protein sequence ID" value="GFO49591.1"/>
    <property type="molecule type" value="Genomic_DNA"/>
</dbReference>
<feature type="compositionally biased region" description="Low complexity" evidence="1">
    <location>
        <begin position="614"/>
        <end position="624"/>
    </location>
</feature>
<evidence type="ECO:0000256" key="1">
    <source>
        <dbReference type="SAM" id="MobiDB-lite"/>
    </source>
</evidence>
<feature type="compositionally biased region" description="Low complexity" evidence="1">
    <location>
        <begin position="289"/>
        <end position="324"/>
    </location>
</feature>
<feature type="compositionally biased region" description="Low complexity" evidence="1">
    <location>
        <begin position="648"/>
        <end position="672"/>
    </location>
</feature>
<feature type="compositionally biased region" description="Low complexity" evidence="1">
    <location>
        <begin position="423"/>
        <end position="435"/>
    </location>
</feature>
<feature type="compositionally biased region" description="Basic and acidic residues" evidence="1">
    <location>
        <begin position="279"/>
        <end position="288"/>
    </location>
</feature>
<evidence type="ECO:0000313" key="3">
    <source>
        <dbReference type="Proteomes" id="UP000735302"/>
    </source>
</evidence>
<feature type="compositionally biased region" description="Basic and acidic residues" evidence="1">
    <location>
        <begin position="361"/>
        <end position="377"/>
    </location>
</feature>
<feature type="compositionally biased region" description="Low complexity" evidence="1">
    <location>
        <begin position="503"/>
        <end position="513"/>
    </location>
</feature>
<protein>
    <submittedName>
        <fullName evidence="2">Metal-response element-binding transcription factor 2</fullName>
    </submittedName>
</protein>
<sequence>MKPRKNEKRKSSLKVSPNTLKNKKVKLLARWTDGLFYFVKVNRVSEANKTCSVEFEDKSTAQVHFKDLLEACLQCLKEQLLIGDHFYVFACAHCNHGKEFLHRMEMKWLDIVYVSLFHLIMAMATRYVDVEDVVTCIMNHCSSFKLKEALNGHPLNFLVVQERVLKVLRENSHIFVCAAELRKKKTLFGLRERLPRAPNSYCLPPVGEKITRESLQQASKSSKRITFSPSKCHSPVVYVTKGVGIHNALSLGPKVRESKMVKLARVKSEHNYCTPLKCPDGRQGKCRSDSPSSTSSSTDGSSSSSGSDSVDLSLFDSNNNSSPSKQITPRVPLSPSPPSLHPEDSEIDETLISDEDDDDEPKTRKVEKRALFEETRGRSRPSSSSKDSKNVCDRTSGKISQNNSTCSNRAEDGKVKASESELDLTPLSPDLSDASVCENKEEKRFWSLDIAFPQPVSFTGADHPFLTEYEQENLRQKRRHFEKQLEQLAAAMLTKSDEDAFASSPSGKPGSSKLPAFLPQAPGLKNVAGFKGELRSLIKTQSPDASASVKGGPSSLDNTGTWKGLGGKQTGSSSCPVMSTQKISEPSPERFTPTSRRNLRAESKESNGTNGYGSDASCSSCPSESTPAPLFVNGVKISPTVLTRLPLKNGSPSPSTTNSKSSPTSSHSSNGRSLRHHRASSDRSSGVKSSPTSSRKAKEEEKAAQKRLIALQRCLKNLSPTCGFHFPVLEQSHPAVADSLDLSSALDLGKAEVSGNGEAGATNGSSSDNGSHLRAKAQSCSQRHSPPSPLQAKPINECSSGTSRSHKTGGSMGRGQKRRHKDEDAEGESSAGKVKKGRMGQENVRRSHRSRCAVNRFQATLGGRRLMALSSSNSHSGHHCVEDQYDIIALRVAGTGAVEYLINWGA</sequence>
<feature type="region of interest" description="Disordered" evidence="1">
    <location>
        <begin position="643"/>
        <end position="704"/>
    </location>
</feature>
<reference evidence="2 3" key="1">
    <citation type="journal article" date="2021" name="Elife">
        <title>Chloroplast acquisition without the gene transfer in kleptoplastic sea slugs, Plakobranchus ocellatus.</title>
        <authorList>
            <person name="Maeda T."/>
            <person name="Takahashi S."/>
            <person name="Yoshida T."/>
            <person name="Shimamura S."/>
            <person name="Takaki Y."/>
            <person name="Nagai Y."/>
            <person name="Toyoda A."/>
            <person name="Suzuki Y."/>
            <person name="Arimoto A."/>
            <person name="Ishii H."/>
            <person name="Satoh N."/>
            <person name="Nishiyama T."/>
            <person name="Hasebe M."/>
            <person name="Maruyama T."/>
            <person name="Minagawa J."/>
            <person name="Obokata J."/>
            <person name="Shigenobu S."/>
        </authorList>
    </citation>
    <scope>NUCLEOTIDE SEQUENCE [LARGE SCALE GENOMIC DNA]</scope>
</reference>
<feature type="compositionally biased region" description="Polar residues" evidence="1">
    <location>
        <begin position="397"/>
        <end position="408"/>
    </location>
</feature>
<organism evidence="2 3">
    <name type="scientific">Plakobranchus ocellatus</name>
    <dbReference type="NCBI Taxonomy" id="259542"/>
    <lineage>
        <taxon>Eukaryota</taxon>
        <taxon>Metazoa</taxon>
        <taxon>Spiralia</taxon>
        <taxon>Lophotrochozoa</taxon>
        <taxon>Mollusca</taxon>
        <taxon>Gastropoda</taxon>
        <taxon>Heterobranchia</taxon>
        <taxon>Euthyneura</taxon>
        <taxon>Panpulmonata</taxon>
        <taxon>Sacoglossa</taxon>
        <taxon>Placobranchoidea</taxon>
        <taxon>Plakobranchidae</taxon>
        <taxon>Plakobranchus</taxon>
    </lineage>
</organism>
<gene>
    <name evidence="2" type="ORF">PoB_007609600</name>
</gene>
<feature type="region of interest" description="Disordered" evidence="1">
    <location>
        <begin position="273"/>
        <end position="435"/>
    </location>
</feature>
<feature type="compositionally biased region" description="Polar residues" evidence="1">
    <location>
        <begin position="682"/>
        <end position="694"/>
    </location>
</feature>
<dbReference type="Gene3D" id="2.30.30.140">
    <property type="match status" value="1"/>
</dbReference>
<feature type="region of interest" description="Disordered" evidence="1">
    <location>
        <begin position="540"/>
        <end position="624"/>
    </location>
</feature>
<dbReference type="AlphaFoldDB" id="A0AAV4E0G9"/>
<feature type="compositionally biased region" description="Basic and acidic residues" evidence="1">
    <location>
        <begin position="409"/>
        <end position="419"/>
    </location>
</feature>
<feature type="compositionally biased region" description="Polar residues" evidence="1">
    <location>
        <begin position="570"/>
        <end position="584"/>
    </location>
</feature>
<feature type="compositionally biased region" description="Acidic residues" evidence="1">
    <location>
        <begin position="345"/>
        <end position="360"/>
    </location>
</feature>
<dbReference type="Proteomes" id="UP000735302">
    <property type="component" value="Unassembled WGS sequence"/>
</dbReference>
<proteinExistence type="predicted"/>
<keyword evidence="3" id="KW-1185">Reference proteome</keyword>
<feature type="compositionally biased region" description="Basic and acidic residues" evidence="1">
    <location>
        <begin position="386"/>
        <end position="396"/>
    </location>
</feature>